<reference evidence="2 3" key="1">
    <citation type="journal article" date="2018" name="Mol. Biol. Evol.">
        <title>Analysis of the draft genome of the red seaweed Gracilariopsis chorda provides insights into genome size evolution in Rhodophyta.</title>
        <authorList>
            <person name="Lee J."/>
            <person name="Yang E.C."/>
            <person name="Graf L."/>
            <person name="Yang J.H."/>
            <person name="Qiu H."/>
            <person name="Zel Zion U."/>
            <person name="Chan C.X."/>
            <person name="Stephens T.G."/>
            <person name="Weber A.P.M."/>
            <person name="Boo G.H."/>
            <person name="Boo S.M."/>
            <person name="Kim K.M."/>
            <person name="Shin Y."/>
            <person name="Jung M."/>
            <person name="Lee S.J."/>
            <person name="Yim H.S."/>
            <person name="Lee J.H."/>
            <person name="Bhattacharya D."/>
            <person name="Yoon H.S."/>
        </authorList>
    </citation>
    <scope>NUCLEOTIDE SEQUENCE [LARGE SCALE GENOMIC DNA]</scope>
    <source>
        <strain evidence="2 3">SKKU-2015</strain>
        <tissue evidence="2">Whole body</tissue>
    </source>
</reference>
<evidence type="ECO:0000313" key="3">
    <source>
        <dbReference type="Proteomes" id="UP000247409"/>
    </source>
</evidence>
<evidence type="ECO:0000256" key="1">
    <source>
        <dbReference type="SAM" id="MobiDB-lite"/>
    </source>
</evidence>
<name>A0A2V3IQG9_9FLOR</name>
<feature type="compositionally biased region" description="Acidic residues" evidence="1">
    <location>
        <begin position="255"/>
        <end position="279"/>
    </location>
</feature>
<comment type="caution">
    <text evidence="2">The sequence shown here is derived from an EMBL/GenBank/DDBJ whole genome shotgun (WGS) entry which is preliminary data.</text>
</comment>
<feature type="compositionally biased region" description="Basic and acidic residues" evidence="1">
    <location>
        <begin position="318"/>
        <end position="327"/>
    </location>
</feature>
<dbReference type="EMBL" id="NBIV01000094">
    <property type="protein sequence ID" value="PXF44351.1"/>
    <property type="molecule type" value="Genomic_DNA"/>
</dbReference>
<proteinExistence type="predicted"/>
<feature type="region of interest" description="Disordered" evidence="1">
    <location>
        <begin position="214"/>
        <end position="291"/>
    </location>
</feature>
<evidence type="ECO:0000313" key="2">
    <source>
        <dbReference type="EMBL" id="PXF44351.1"/>
    </source>
</evidence>
<dbReference type="Proteomes" id="UP000247409">
    <property type="component" value="Unassembled WGS sequence"/>
</dbReference>
<feature type="compositionally biased region" description="Basic residues" evidence="1">
    <location>
        <begin position="341"/>
        <end position="356"/>
    </location>
</feature>
<dbReference type="AlphaFoldDB" id="A0A2V3IQG9"/>
<organism evidence="2 3">
    <name type="scientific">Gracilariopsis chorda</name>
    <dbReference type="NCBI Taxonomy" id="448386"/>
    <lineage>
        <taxon>Eukaryota</taxon>
        <taxon>Rhodophyta</taxon>
        <taxon>Florideophyceae</taxon>
        <taxon>Rhodymeniophycidae</taxon>
        <taxon>Gracilariales</taxon>
        <taxon>Gracilariaceae</taxon>
        <taxon>Gracilariopsis</taxon>
    </lineage>
</organism>
<feature type="compositionally biased region" description="Polar residues" evidence="1">
    <location>
        <begin position="225"/>
        <end position="239"/>
    </location>
</feature>
<gene>
    <name evidence="2" type="ORF">BWQ96_05915</name>
</gene>
<protein>
    <submittedName>
        <fullName evidence="2">Uncharacterized protein</fullName>
    </submittedName>
</protein>
<sequence length="356" mass="39812">MESQPHQPQTCPYTTLPDSVRSDLQVIVHFILVFRDTVQIPLHAVVYPHLESSLLNARGTAYLSLTHYMATVCSRSAKGIRSRLQPLSPKERIVNIRELLEKIAADGNVRAHCSIQHAVAPYVRARSSLRDAQRRSYTWIRGADDVSSRFLVGPRRIVASEKDVTDVVKDLSRSGHRADAVAAAWISSRFEQACLAGEKAMASALVTRAAVSELSEDGSSDTADKSQQNESDSEVSGPSDNEKNDRSFVLNSDSAESDEEQSDDSTDDNNDTTDDDWMEGEVFRRRNSAKTRVRGRHRVSAVAISARALRAARREKRRMGDHEDVSVQKKTKSARQSARQCHIKRRSRRLRSQSVM</sequence>
<keyword evidence="3" id="KW-1185">Reference proteome</keyword>
<accession>A0A2V3IQG9</accession>
<feature type="region of interest" description="Disordered" evidence="1">
    <location>
        <begin position="312"/>
        <end position="356"/>
    </location>
</feature>